<dbReference type="Proteomes" id="UP000054279">
    <property type="component" value="Unassembled WGS sequence"/>
</dbReference>
<dbReference type="HOGENOM" id="CLU_1435259_0_0_1"/>
<keyword evidence="2" id="KW-1185">Reference proteome</keyword>
<accession>A0A0C9V504</accession>
<dbReference type="AlphaFoldDB" id="A0A0C9V504"/>
<gene>
    <name evidence="1" type="ORF">M422DRAFT_265685</name>
</gene>
<sequence>MESYGHYHILRVINLTDVDKASFPQDPVDEDSQSLLAYIIRQQHDEEASLHAFLLLGSMDWSKQPRPSGEFMDCLVCAMSSSRESLCRAALSAAYALRLQLAQFHYQQMLIYSPMKADNHELWRTASDNPLRLKTHLLHSNEYASLHYVQLIQALMEQVTWRAKCIQDGHMKSALLVLEKLLTWKDMVI</sequence>
<proteinExistence type="predicted"/>
<dbReference type="EMBL" id="KN837226">
    <property type="protein sequence ID" value="KIJ32516.1"/>
    <property type="molecule type" value="Genomic_DNA"/>
</dbReference>
<protein>
    <submittedName>
        <fullName evidence="1">Uncharacterized protein</fullName>
    </submittedName>
</protein>
<evidence type="ECO:0000313" key="2">
    <source>
        <dbReference type="Proteomes" id="UP000054279"/>
    </source>
</evidence>
<evidence type="ECO:0000313" key="1">
    <source>
        <dbReference type="EMBL" id="KIJ32516.1"/>
    </source>
</evidence>
<organism evidence="1 2">
    <name type="scientific">Sphaerobolus stellatus (strain SS14)</name>
    <dbReference type="NCBI Taxonomy" id="990650"/>
    <lineage>
        <taxon>Eukaryota</taxon>
        <taxon>Fungi</taxon>
        <taxon>Dikarya</taxon>
        <taxon>Basidiomycota</taxon>
        <taxon>Agaricomycotina</taxon>
        <taxon>Agaricomycetes</taxon>
        <taxon>Phallomycetidae</taxon>
        <taxon>Geastrales</taxon>
        <taxon>Sphaerobolaceae</taxon>
        <taxon>Sphaerobolus</taxon>
    </lineage>
</organism>
<reference evidence="1 2" key="1">
    <citation type="submission" date="2014-06" db="EMBL/GenBank/DDBJ databases">
        <title>Evolutionary Origins and Diversification of the Mycorrhizal Mutualists.</title>
        <authorList>
            <consortium name="DOE Joint Genome Institute"/>
            <consortium name="Mycorrhizal Genomics Consortium"/>
            <person name="Kohler A."/>
            <person name="Kuo A."/>
            <person name="Nagy L.G."/>
            <person name="Floudas D."/>
            <person name="Copeland A."/>
            <person name="Barry K.W."/>
            <person name="Cichocki N."/>
            <person name="Veneault-Fourrey C."/>
            <person name="LaButti K."/>
            <person name="Lindquist E.A."/>
            <person name="Lipzen A."/>
            <person name="Lundell T."/>
            <person name="Morin E."/>
            <person name="Murat C."/>
            <person name="Riley R."/>
            <person name="Ohm R."/>
            <person name="Sun H."/>
            <person name="Tunlid A."/>
            <person name="Henrissat B."/>
            <person name="Grigoriev I.V."/>
            <person name="Hibbett D.S."/>
            <person name="Martin F."/>
        </authorList>
    </citation>
    <scope>NUCLEOTIDE SEQUENCE [LARGE SCALE GENOMIC DNA]</scope>
    <source>
        <strain evidence="1 2">SS14</strain>
    </source>
</reference>
<name>A0A0C9V504_SPHS4</name>